<keyword evidence="17" id="KW-1185">Reference proteome</keyword>
<dbReference type="InterPro" id="IPR011011">
    <property type="entry name" value="Znf_FYVE_PHD"/>
</dbReference>
<feature type="site" description="Histone H3K4me3 binding" evidence="10">
    <location>
        <position position="272"/>
    </location>
</feature>
<comment type="subcellular location">
    <subcellularLocation>
        <location evidence="1 13">Nucleus</location>
    </subcellularLocation>
</comment>
<name>A0A5C3KXB2_COPMA</name>
<comment type="function">
    <text evidence="13">Component of an histone acetyltransferase complex.</text>
</comment>
<dbReference type="InterPro" id="IPR001965">
    <property type="entry name" value="Znf_PHD"/>
</dbReference>
<dbReference type="EMBL" id="ML210188">
    <property type="protein sequence ID" value="TFK25299.1"/>
    <property type="molecule type" value="Genomic_DNA"/>
</dbReference>
<keyword evidence="9 13" id="KW-0539">Nucleus</keyword>
<dbReference type="CDD" id="cd16858">
    <property type="entry name" value="ING_ING3_Yng2p"/>
    <property type="match status" value="1"/>
</dbReference>
<evidence type="ECO:0000259" key="15">
    <source>
        <dbReference type="PROSITE" id="PS50016"/>
    </source>
</evidence>
<dbReference type="GO" id="GO:0000785">
    <property type="term" value="C:chromatin"/>
    <property type="evidence" value="ECO:0007669"/>
    <property type="project" value="UniProtKB-ARBA"/>
</dbReference>
<sequence length="331" mass="37136">MFISSLGIDNLPAEVSHILQEIQLKDTRVQGVRNFVFSIRSLLLKWLLELQTEIDKDSSKYIRHYLRQTAPIPRDQSPKSAVIPGKISAAYLEIHTLATEKQELAEKLIELIERTRTRLDIELNKVRVLQGEPVVESYSTLTTPIATTPVFSPNSEPFKNPALAVTESLRNALAAPIITEPRPIQVPQISVSSAPTAPGTSPNKRRKMGTGSPSIKVPGRSASPTSIQVSGPQSTHQRSRLSRQIHPPVRDDDEELEAEVEEEVDDGDDRLYCYCERQSFGDMIACDNEGECPHEWFHLSCTNIKGPTPERWYCDDCKDKVTQATRKGRKK</sequence>
<feature type="binding site" evidence="11">
    <location>
        <position position="273"/>
    </location>
    <ligand>
        <name>Zn(2+)</name>
        <dbReference type="ChEBI" id="CHEBI:29105"/>
        <label>1</label>
    </ligand>
</feature>
<feature type="binding site" evidence="11">
    <location>
        <position position="292"/>
    </location>
    <ligand>
        <name>Zn(2+)</name>
        <dbReference type="ChEBI" id="CHEBI:29105"/>
        <label>2</label>
    </ligand>
</feature>
<dbReference type="Proteomes" id="UP000307440">
    <property type="component" value="Unassembled WGS sequence"/>
</dbReference>
<evidence type="ECO:0000256" key="13">
    <source>
        <dbReference type="RuleBase" id="RU361213"/>
    </source>
</evidence>
<dbReference type="PANTHER" id="PTHR10333">
    <property type="entry name" value="INHIBITOR OF GROWTH PROTEIN"/>
    <property type="match status" value="1"/>
</dbReference>
<evidence type="ECO:0000256" key="8">
    <source>
        <dbReference type="ARBA" id="ARBA00023163"/>
    </source>
</evidence>
<dbReference type="GO" id="GO:0006325">
    <property type="term" value="P:chromatin organization"/>
    <property type="evidence" value="ECO:0007669"/>
    <property type="project" value="UniProtKB-KW"/>
</dbReference>
<evidence type="ECO:0000256" key="5">
    <source>
        <dbReference type="ARBA" id="ARBA00022833"/>
    </source>
</evidence>
<evidence type="ECO:0000256" key="6">
    <source>
        <dbReference type="ARBA" id="ARBA00022853"/>
    </source>
</evidence>
<feature type="compositionally biased region" description="Polar residues" evidence="14">
    <location>
        <begin position="187"/>
        <end position="202"/>
    </location>
</feature>
<comment type="subunit">
    <text evidence="13">Component of an histone acetyltransferase complex. Interacts with H3K4me3 and to a lesser extent with H3K4me2.</text>
</comment>
<evidence type="ECO:0000313" key="16">
    <source>
        <dbReference type="EMBL" id="TFK25299.1"/>
    </source>
</evidence>
<proteinExistence type="inferred from homology"/>
<feature type="domain" description="PHD-type" evidence="15">
    <location>
        <begin position="270"/>
        <end position="320"/>
    </location>
</feature>
<dbReference type="OrthoDB" id="5411773at2759"/>
<evidence type="ECO:0000256" key="7">
    <source>
        <dbReference type="ARBA" id="ARBA00023015"/>
    </source>
</evidence>
<dbReference type="InterPro" id="IPR013083">
    <property type="entry name" value="Znf_RING/FYVE/PHD"/>
</dbReference>
<evidence type="ECO:0000256" key="10">
    <source>
        <dbReference type="PIRSR" id="PIRSR628651-50"/>
    </source>
</evidence>
<dbReference type="STRING" id="230819.A0A5C3KXB2"/>
<keyword evidence="7" id="KW-0805">Transcription regulation</keyword>
<dbReference type="PROSITE" id="PS50016">
    <property type="entry name" value="ZF_PHD_2"/>
    <property type="match status" value="1"/>
</dbReference>
<keyword evidence="3 11" id="KW-0479">Metal-binding</keyword>
<feature type="binding site" evidence="11">
    <location>
        <position position="314"/>
    </location>
    <ligand>
        <name>Zn(2+)</name>
        <dbReference type="ChEBI" id="CHEBI:29105"/>
        <label>2</label>
    </ligand>
</feature>
<dbReference type="SMART" id="SM00249">
    <property type="entry name" value="PHD"/>
    <property type="match status" value="1"/>
</dbReference>
<dbReference type="InterPro" id="IPR019787">
    <property type="entry name" value="Znf_PHD-finger"/>
</dbReference>
<dbReference type="Pfam" id="PF12998">
    <property type="entry name" value="ING"/>
    <property type="match status" value="1"/>
</dbReference>
<dbReference type="AlphaFoldDB" id="A0A5C3KXB2"/>
<keyword evidence="4 12" id="KW-0863">Zinc-finger</keyword>
<evidence type="ECO:0000256" key="9">
    <source>
        <dbReference type="ARBA" id="ARBA00023242"/>
    </source>
</evidence>
<keyword evidence="8" id="KW-0804">Transcription</keyword>
<evidence type="ECO:0000313" key="17">
    <source>
        <dbReference type="Proteomes" id="UP000307440"/>
    </source>
</evidence>
<dbReference type="InterPro" id="IPR024610">
    <property type="entry name" value="ING_N_histone-binding"/>
</dbReference>
<evidence type="ECO:0000256" key="1">
    <source>
        <dbReference type="ARBA" id="ARBA00004123"/>
    </source>
</evidence>
<evidence type="ECO:0000256" key="14">
    <source>
        <dbReference type="SAM" id="MobiDB-lite"/>
    </source>
</evidence>
<feature type="site" description="Histone H3K4me3 binding" evidence="10">
    <location>
        <position position="287"/>
    </location>
</feature>
<dbReference type="Gene3D" id="6.10.140.1740">
    <property type="match status" value="1"/>
</dbReference>
<dbReference type="PANTHER" id="PTHR10333:SF103">
    <property type="entry name" value="INHIBITOR OF GROWTH PROTEIN 3"/>
    <property type="match status" value="1"/>
</dbReference>
<accession>A0A5C3KXB2</accession>
<dbReference type="InterPro" id="IPR028651">
    <property type="entry name" value="ING_fam"/>
</dbReference>
<feature type="region of interest" description="Disordered" evidence="14">
    <location>
        <begin position="186"/>
        <end position="257"/>
    </location>
</feature>
<comment type="domain">
    <text evidence="13">The PHD-type zinc finger mediates the binding to H3K4me3.</text>
</comment>
<evidence type="ECO:0000256" key="4">
    <source>
        <dbReference type="ARBA" id="ARBA00022771"/>
    </source>
</evidence>
<evidence type="ECO:0000256" key="11">
    <source>
        <dbReference type="PIRSR" id="PIRSR628651-51"/>
    </source>
</evidence>
<dbReference type="GO" id="GO:0005634">
    <property type="term" value="C:nucleus"/>
    <property type="evidence" value="ECO:0007669"/>
    <property type="project" value="UniProtKB-SubCell"/>
</dbReference>
<feature type="compositionally biased region" description="Polar residues" evidence="14">
    <location>
        <begin position="222"/>
        <end position="236"/>
    </location>
</feature>
<dbReference type="CDD" id="cd15505">
    <property type="entry name" value="PHD_ING"/>
    <property type="match status" value="1"/>
</dbReference>
<feature type="binding site" evidence="11">
    <location>
        <position position="317"/>
    </location>
    <ligand>
        <name>Zn(2+)</name>
        <dbReference type="ChEBI" id="CHEBI:29105"/>
        <label>2</label>
    </ligand>
</feature>
<dbReference type="SUPFAM" id="SSF57903">
    <property type="entry name" value="FYVE/PHD zinc finger"/>
    <property type="match status" value="1"/>
</dbReference>
<feature type="binding site" evidence="11">
    <location>
        <position position="286"/>
    </location>
    <ligand>
        <name>Zn(2+)</name>
        <dbReference type="ChEBI" id="CHEBI:29105"/>
        <label>2</label>
    </ligand>
</feature>
<protein>
    <recommendedName>
        <fullName evidence="13">Chromatin modification-related protein</fullName>
    </recommendedName>
</protein>
<evidence type="ECO:0000256" key="3">
    <source>
        <dbReference type="ARBA" id="ARBA00022723"/>
    </source>
</evidence>
<feature type="binding site" evidence="11">
    <location>
        <position position="298"/>
    </location>
    <ligand>
        <name>Zn(2+)</name>
        <dbReference type="ChEBI" id="CHEBI:29105"/>
        <label>1</label>
    </ligand>
</feature>
<dbReference type="GO" id="GO:0008270">
    <property type="term" value="F:zinc ion binding"/>
    <property type="evidence" value="ECO:0007669"/>
    <property type="project" value="UniProtKB-KW"/>
</dbReference>
<keyword evidence="5 11" id="KW-0862">Zinc</keyword>
<dbReference type="SMART" id="SM01408">
    <property type="entry name" value="ING"/>
    <property type="match status" value="1"/>
</dbReference>
<organism evidence="16 17">
    <name type="scientific">Coprinopsis marcescibilis</name>
    <name type="common">Agaric fungus</name>
    <name type="synonym">Psathyrella marcescibilis</name>
    <dbReference type="NCBI Taxonomy" id="230819"/>
    <lineage>
        <taxon>Eukaryota</taxon>
        <taxon>Fungi</taxon>
        <taxon>Dikarya</taxon>
        <taxon>Basidiomycota</taxon>
        <taxon>Agaricomycotina</taxon>
        <taxon>Agaricomycetes</taxon>
        <taxon>Agaricomycetidae</taxon>
        <taxon>Agaricales</taxon>
        <taxon>Agaricineae</taxon>
        <taxon>Psathyrellaceae</taxon>
        <taxon>Coprinopsis</taxon>
    </lineage>
</organism>
<evidence type="ECO:0000256" key="2">
    <source>
        <dbReference type="ARBA" id="ARBA00010210"/>
    </source>
</evidence>
<feature type="site" description="Histone H3K4me3 binding" evidence="10">
    <location>
        <position position="296"/>
    </location>
</feature>
<feature type="site" description="Histone H3K4me3 binding" evidence="10">
    <location>
        <position position="283"/>
    </location>
</feature>
<evidence type="ECO:0000256" key="12">
    <source>
        <dbReference type="PROSITE-ProRule" id="PRU00146"/>
    </source>
</evidence>
<dbReference type="Gene3D" id="3.30.40.10">
    <property type="entry name" value="Zinc/RING finger domain, C3HC4 (zinc finger)"/>
    <property type="match status" value="1"/>
</dbReference>
<comment type="similarity">
    <text evidence="2 13">Belongs to the ING family.</text>
</comment>
<keyword evidence="6 13" id="KW-0156">Chromatin regulator</keyword>
<reference evidence="16 17" key="1">
    <citation type="journal article" date="2019" name="Nat. Ecol. Evol.">
        <title>Megaphylogeny resolves global patterns of mushroom evolution.</title>
        <authorList>
            <person name="Varga T."/>
            <person name="Krizsan K."/>
            <person name="Foldi C."/>
            <person name="Dima B."/>
            <person name="Sanchez-Garcia M."/>
            <person name="Sanchez-Ramirez S."/>
            <person name="Szollosi G.J."/>
            <person name="Szarkandi J.G."/>
            <person name="Papp V."/>
            <person name="Albert L."/>
            <person name="Andreopoulos W."/>
            <person name="Angelini C."/>
            <person name="Antonin V."/>
            <person name="Barry K.W."/>
            <person name="Bougher N.L."/>
            <person name="Buchanan P."/>
            <person name="Buyck B."/>
            <person name="Bense V."/>
            <person name="Catcheside P."/>
            <person name="Chovatia M."/>
            <person name="Cooper J."/>
            <person name="Damon W."/>
            <person name="Desjardin D."/>
            <person name="Finy P."/>
            <person name="Geml J."/>
            <person name="Haridas S."/>
            <person name="Hughes K."/>
            <person name="Justo A."/>
            <person name="Karasinski D."/>
            <person name="Kautmanova I."/>
            <person name="Kiss B."/>
            <person name="Kocsube S."/>
            <person name="Kotiranta H."/>
            <person name="LaButti K.M."/>
            <person name="Lechner B.E."/>
            <person name="Liimatainen K."/>
            <person name="Lipzen A."/>
            <person name="Lukacs Z."/>
            <person name="Mihaltcheva S."/>
            <person name="Morgado L.N."/>
            <person name="Niskanen T."/>
            <person name="Noordeloos M.E."/>
            <person name="Ohm R.A."/>
            <person name="Ortiz-Santana B."/>
            <person name="Ovrebo C."/>
            <person name="Racz N."/>
            <person name="Riley R."/>
            <person name="Savchenko A."/>
            <person name="Shiryaev A."/>
            <person name="Soop K."/>
            <person name="Spirin V."/>
            <person name="Szebenyi C."/>
            <person name="Tomsovsky M."/>
            <person name="Tulloss R.E."/>
            <person name="Uehling J."/>
            <person name="Grigoriev I.V."/>
            <person name="Vagvolgyi C."/>
            <person name="Papp T."/>
            <person name="Martin F.M."/>
            <person name="Miettinen O."/>
            <person name="Hibbett D.S."/>
            <person name="Nagy L.G."/>
        </authorList>
    </citation>
    <scope>NUCLEOTIDE SEQUENCE [LARGE SCALE GENOMIC DNA]</scope>
    <source>
        <strain evidence="16 17">CBS 121175</strain>
    </source>
</reference>
<feature type="binding site" evidence="11">
    <location>
        <position position="275"/>
    </location>
    <ligand>
        <name>Zn(2+)</name>
        <dbReference type="ChEBI" id="CHEBI:29105"/>
        <label>1</label>
    </ligand>
</feature>
<feature type="binding site" evidence="11">
    <location>
        <position position="301"/>
    </location>
    <ligand>
        <name>Zn(2+)</name>
        <dbReference type="ChEBI" id="CHEBI:29105"/>
        <label>1</label>
    </ligand>
</feature>
<gene>
    <name evidence="16" type="ORF">FA15DRAFT_364806</name>
</gene>